<evidence type="ECO:0000259" key="1">
    <source>
        <dbReference type="PROSITE" id="PS50164"/>
    </source>
</evidence>
<keyword evidence="2" id="KW-0255">Endonuclease</keyword>
<keyword evidence="2" id="KW-0934">Plastid</keyword>
<dbReference type="AlphaFoldDB" id="A0A097KN82"/>
<dbReference type="PROSITE" id="PS50164">
    <property type="entry name" value="GIY_YIG"/>
    <property type="match status" value="1"/>
</dbReference>
<accession>A0A097KN82</accession>
<dbReference type="SUPFAM" id="SSF82771">
    <property type="entry name" value="GIY-YIG endonuclease"/>
    <property type="match status" value="1"/>
</dbReference>
<dbReference type="SUPFAM" id="SSF64496">
    <property type="entry name" value="DNA-binding domain of intron-encoded endonucleases"/>
    <property type="match status" value="1"/>
</dbReference>
<dbReference type="CDD" id="cd10437">
    <property type="entry name" value="GIY-YIG_HE_I-TevI_like"/>
    <property type="match status" value="1"/>
</dbReference>
<dbReference type="GO" id="GO:0004519">
    <property type="term" value="F:endonuclease activity"/>
    <property type="evidence" value="ECO:0007669"/>
    <property type="project" value="UniProtKB-KW"/>
</dbReference>
<keyword evidence="2" id="KW-0540">Nuclease</keyword>
<geneLocation type="chloroplast" evidence="2"/>
<dbReference type="EMBL" id="KM462875">
    <property type="protein sequence ID" value="AIT94641.1"/>
    <property type="molecule type" value="Genomic_DNA"/>
</dbReference>
<evidence type="ECO:0000313" key="2">
    <source>
        <dbReference type="EMBL" id="AIT94641.1"/>
    </source>
</evidence>
<dbReference type="InterPro" id="IPR035901">
    <property type="entry name" value="GIY-YIG_endonuc_sf"/>
</dbReference>
<dbReference type="EMBL" id="KM462875">
    <property type="protein sequence ID" value="AIT94645.1"/>
    <property type="molecule type" value="Genomic_DNA"/>
</dbReference>
<organism evidence="2">
    <name type="scientific">Pleurastrosarcina brevispinosa</name>
    <dbReference type="NCBI Taxonomy" id="163096"/>
    <lineage>
        <taxon>Eukaryota</taxon>
        <taxon>Viridiplantae</taxon>
        <taxon>Chlorophyta</taxon>
        <taxon>core chlorophytes</taxon>
        <taxon>Trebouxiophyceae</taxon>
        <taxon>Trebouxiophyceae incertae sedis</taxon>
        <taxon>Pleurastrosarcina</taxon>
    </lineage>
</organism>
<gene>
    <name evidence="2" type="primary">orf194</name>
</gene>
<reference evidence="2" key="1">
    <citation type="journal article" date="2014" name="BMC Evol. Biol.">
        <title>Chloroplast phylogenomic analysis resolves deep-level relationships within the green algal class Trebouxiophyceae.</title>
        <authorList>
            <person name="Lemieux C."/>
            <person name="Otis C."/>
            <person name="Turmel M."/>
        </authorList>
    </citation>
    <scope>NUCLEOTIDE SEQUENCE</scope>
</reference>
<proteinExistence type="predicted"/>
<dbReference type="Pfam" id="PF01541">
    <property type="entry name" value="GIY-YIG"/>
    <property type="match status" value="1"/>
</dbReference>
<name>A0A097KN82_9CHLO</name>
<dbReference type="Gene3D" id="3.40.1440.10">
    <property type="entry name" value="GIY-YIG endonuclease"/>
    <property type="match status" value="1"/>
</dbReference>
<dbReference type="InterPro" id="IPR000305">
    <property type="entry name" value="GIY-YIG_endonuc"/>
</dbReference>
<keyword evidence="2" id="KW-0150">Chloroplast</keyword>
<sequence>MNNSVLNSSESLFPRKLPGIYMILCLANDYRYYGETSNLSSRIASHKSMLRRQIHPNQKLQKDWNLYGEKIFHFDVLYIGEDWKLKASRLTLESQLITQNSDRCYNVFESYKLRTGELNPFYQKRHSEKTKAFMSTIKKDIPNDALGAKISIDGKVFPSIAQASRSLGHSRKLIRTRVDSSNFPEWKRAYVTDS</sequence>
<dbReference type="InterPro" id="IPR048681">
    <property type="entry name" value="I-TevI_DNA-bd"/>
</dbReference>
<keyword evidence="2" id="KW-0378">Hydrolase</keyword>
<feature type="domain" description="GIY-YIG" evidence="1">
    <location>
        <begin position="16"/>
        <end position="107"/>
    </location>
</feature>
<protein>
    <submittedName>
        <fullName evidence="2">Putative GIY-YIG homing endonuclease</fullName>
    </submittedName>
</protein>
<dbReference type="Pfam" id="PF20987">
    <property type="entry name" value="I-TevI_DNA-bd"/>
    <property type="match status" value="1"/>
</dbReference>